<dbReference type="GO" id="GO:0016787">
    <property type="term" value="F:hydrolase activity"/>
    <property type="evidence" value="ECO:0007669"/>
    <property type="project" value="InterPro"/>
</dbReference>
<gene>
    <name evidence="3" type="ORF">E6K76_09750</name>
</gene>
<dbReference type="AlphaFoldDB" id="A0A538T265"/>
<dbReference type="PANTHER" id="PTHR11575">
    <property type="entry name" value="5'-NUCLEOTIDASE-RELATED"/>
    <property type="match status" value="1"/>
</dbReference>
<dbReference type="InterPro" id="IPR006179">
    <property type="entry name" value="5_nucleotidase/apyrase"/>
</dbReference>
<evidence type="ECO:0000313" key="4">
    <source>
        <dbReference type="Proteomes" id="UP000316852"/>
    </source>
</evidence>
<feature type="domain" description="Cytochrome c-552/4" evidence="2">
    <location>
        <begin position="812"/>
        <end position="880"/>
    </location>
</feature>
<dbReference type="EMBL" id="VBOW01000056">
    <property type="protein sequence ID" value="TMQ57713.1"/>
    <property type="molecule type" value="Genomic_DNA"/>
</dbReference>
<dbReference type="SUPFAM" id="SSF48695">
    <property type="entry name" value="Multiheme cytochromes"/>
    <property type="match status" value="1"/>
</dbReference>
<dbReference type="InterPro" id="IPR036280">
    <property type="entry name" value="Multihaem_cyt_sf"/>
</dbReference>
<dbReference type="Pfam" id="PF13435">
    <property type="entry name" value="Cytochrome_C554"/>
    <property type="match status" value="1"/>
</dbReference>
<dbReference type="GO" id="GO:0009166">
    <property type="term" value="P:nucleotide catabolic process"/>
    <property type="evidence" value="ECO:0007669"/>
    <property type="project" value="InterPro"/>
</dbReference>
<name>A0A538T265_UNCEI</name>
<keyword evidence="1" id="KW-0732">Signal</keyword>
<organism evidence="3 4">
    <name type="scientific">Eiseniibacteriota bacterium</name>
    <dbReference type="NCBI Taxonomy" id="2212470"/>
    <lineage>
        <taxon>Bacteria</taxon>
        <taxon>Candidatus Eiseniibacteriota</taxon>
    </lineage>
</organism>
<protein>
    <recommendedName>
        <fullName evidence="2">Cytochrome c-552/4 domain-containing protein</fullName>
    </recommendedName>
</protein>
<reference evidence="3 4" key="1">
    <citation type="journal article" date="2019" name="Nat. Microbiol.">
        <title>Mediterranean grassland soil C-N compound turnover is dependent on rainfall and depth, and is mediated by genomically divergent microorganisms.</title>
        <authorList>
            <person name="Diamond S."/>
            <person name="Andeer P.F."/>
            <person name="Li Z."/>
            <person name="Crits-Christoph A."/>
            <person name="Burstein D."/>
            <person name="Anantharaman K."/>
            <person name="Lane K.R."/>
            <person name="Thomas B.C."/>
            <person name="Pan C."/>
            <person name="Northen T.R."/>
            <person name="Banfield J.F."/>
        </authorList>
    </citation>
    <scope>NUCLEOTIDE SEQUENCE [LARGE SCALE GENOMIC DNA]</scope>
    <source>
        <strain evidence="3">WS_6</strain>
    </source>
</reference>
<dbReference type="InterPro" id="IPR023155">
    <property type="entry name" value="Cyt_c-552/4"/>
</dbReference>
<dbReference type="Gene3D" id="1.10.1130.10">
    <property type="entry name" value="Flavocytochrome C3, Chain A"/>
    <property type="match status" value="1"/>
</dbReference>
<dbReference type="Proteomes" id="UP000316852">
    <property type="component" value="Unassembled WGS sequence"/>
</dbReference>
<dbReference type="PROSITE" id="PS51257">
    <property type="entry name" value="PROKAR_LIPOPROTEIN"/>
    <property type="match status" value="1"/>
</dbReference>
<dbReference type="PANTHER" id="PTHR11575:SF24">
    <property type="entry name" value="5'-NUCLEOTIDASE"/>
    <property type="match status" value="1"/>
</dbReference>
<comment type="caution">
    <text evidence="3">The sequence shown here is derived from an EMBL/GenBank/DDBJ whole genome shotgun (WGS) entry which is preliminary data.</text>
</comment>
<evidence type="ECO:0000313" key="3">
    <source>
        <dbReference type="EMBL" id="TMQ57713.1"/>
    </source>
</evidence>
<accession>A0A538T265</accession>
<feature type="signal peptide" evidence="1">
    <location>
        <begin position="1"/>
        <end position="29"/>
    </location>
</feature>
<evidence type="ECO:0000259" key="2">
    <source>
        <dbReference type="Pfam" id="PF13435"/>
    </source>
</evidence>
<dbReference type="InterPro" id="IPR029052">
    <property type="entry name" value="Metallo-depent_PP-like"/>
</dbReference>
<sequence length="942" mass="103566">MPISRVRLRFLHSAAWRLALSAAIASVLAAACAPSTSLTYNVAPAPGNPDQLEVTLTLKGDSRDSLALKGYASDEVLRVSDFQALGPRGARIAVDARVDTVVIESLRVDVPRFTLRGPLPRSLTVRYRVTPGRREGDSHMGFTGRCFGYVGDEFALVSGRELFLLADPGAEAIRHIEVRFSLPSGWKAAATWEAGRDNRLADLRGSSPAEQMISATVGLGPFHERAFRLGDTRFTLAFPSGIPPSQEEQAVVQLTRVARYVHRLFGRDLGRSYMTIIVPTAPSGDEIAGEGSATGQGQTFSPLTGNRLHDFAARLIDAYVRYAPYRTEVRAPGEYWLVDGITNLYAWRAVAAAGLVGEEELNRSLAAGYLSAFTAEGVERNLENLYVTTKSNRLEREALAPFVLLHLDRTLRSIPGGKGGFDSVLARMFHGRTAPSVWSSLPQGRPGLWQNFRARYVRGTTLAPVERYVAIKPTQTRPEPSRGRAVREVTLAYTGETFGYLENCGCKVNQSGGVARRATVIRQMRERDPGLLLLDAGSAFIRPEKQEKADFFSRREQSLYLRLMDLMRYGAAVVGTTELSFGLDHFREMTHGIRTPYLSANILEDGKRVAPAWILLSGDGLRIAVIGLFEPLRGKSADPLFEAHTSSLTIQDPLETLRGALPALRSQADLVFAMGRLTPVTIRRLVAACPGVDVIISTDSDAPSFHKGAGGWELSKEDPPGFLGGTLVLYTPLRNYGFSSARLGLDREGRITSAAIESHMLYQDVKDDPAVRDRLNRFYDEVGKLDAAQASVKPLFRDDPARLEGRYVGAAQCEGCHQAEYTQWKTTRHASAYKTLLDVHRHYQPRCISCHVVGYGTPHGYSIGAPEEPLGNVQCEICHGPGGRHVAAPTRYNIHRVVPEKVCLECHNPDHSDHFVYAEKLPKVRHDYFEEGPAPLTPASTR</sequence>
<feature type="chain" id="PRO_5021825454" description="Cytochrome c-552/4 domain-containing protein" evidence="1">
    <location>
        <begin position="30"/>
        <end position="942"/>
    </location>
</feature>
<evidence type="ECO:0000256" key="1">
    <source>
        <dbReference type="SAM" id="SignalP"/>
    </source>
</evidence>
<dbReference type="Gene3D" id="3.60.21.10">
    <property type="match status" value="1"/>
</dbReference>
<proteinExistence type="predicted"/>
<dbReference type="SUPFAM" id="SSF56300">
    <property type="entry name" value="Metallo-dependent phosphatases"/>
    <property type="match status" value="1"/>
</dbReference>